<evidence type="ECO:0000259" key="12">
    <source>
        <dbReference type="SMART" id="SM00482"/>
    </source>
</evidence>
<dbReference type="EMBL" id="MFPU01000051">
    <property type="protein sequence ID" value="OGH69344.1"/>
    <property type="molecule type" value="Genomic_DNA"/>
</dbReference>
<evidence type="ECO:0000256" key="1">
    <source>
        <dbReference type="ARBA" id="ARBA00007705"/>
    </source>
</evidence>
<evidence type="ECO:0000256" key="8">
    <source>
        <dbReference type="ARBA" id="ARBA00023125"/>
    </source>
</evidence>
<dbReference type="InterPro" id="IPR002421">
    <property type="entry name" value="5-3_exonuclease"/>
</dbReference>
<dbReference type="Pfam" id="PF00476">
    <property type="entry name" value="DNA_pol_A"/>
    <property type="match status" value="1"/>
</dbReference>
<dbReference type="PANTHER" id="PTHR10133:SF27">
    <property type="entry name" value="DNA POLYMERASE NU"/>
    <property type="match status" value="1"/>
</dbReference>
<dbReference type="PRINTS" id="PR00868">
    <property type="entry name" value="DNAPOLI"/>
</dbReference>
<comment type="caution">
    <text evidence="13">The sequence shown here is derived from an EMBL/GenBank/DDBJ whole genome shotgun (WGS) entry which is preliminary data.</text>
</comment>
<keyword evidence="4" id="KW-0548">Nucleotidyltransferase</keyword>
<dbReference type="InterPro" id="IPR008918">
    <property type="entry name" value="HhH2"/>
</dbReference>
<dbReference type="InterPro" id="IPR020046">
    <property type="entry name" value="5-3_exonucl_a-hlix_arch_N"/>
</dbReference>
<dbReference type="Pfam" id="PF02739">
    <property type="entry name" value="5_3_exonuc_N"/>
    <property type="match status" value="1"/>
</dbReference>
<dbReference type="Gene3D" id="3.30.70.370">
    <property type="match status" value="1"/>
</dbReference>
<name>A0A1F6MCK1_9BACT</name>
<dbReference type="FunFam" id="1.10.150.20:FF:000002">
    <property type="entry name" value="DNA polymerase I"/>
    <property type="match status" value="1"/>
</dbReference>
<sequence>MTKPKNKKLLIILDSNAIIHRSFHALPDLRTAKGELVNAVYGFTSVLMKVLKEFHPDYVAASFDVAGPTFRKEEFEGYKAKRQKAPDELYEQMPKTKEVLEALGIPVYEREGFEADDVIGTISKIIDDKEAYPDVETIIVSGDLDTLQLVDDNTKVYTMRKGLQDTVLYDKNAVMKRFEGLKPSQMIDYKGLRGDASDNIPGVPGVGEKTAIKLLSDFKSLDSLYKNIEKNSELSKKIAPKLREKLITHKDQAFFSRDLATIRLDVPLDLNLRELTFRDFEGQKIKDIFNKFDFRTLLRRLEELHQDYYGKSHSGDTNLFGEQADSPSQDAKTIAEDPGKEILRRIDEFYEEGIFSDSIRDLERDLLPVINLMQDLGIKINKERFAELGTEMDRDLEAASQKIYALSGKQFNINSPQQLSQILFDPAPEGLGISTKGLKKTPGGVVSTAAGELEKLQGSHPVIEYLLKQRELQKLSSTYIKPLPELSDSNGRIHTHFDQFGASTGRISSSSPNLQNIPVRGEWAKRIRQGFVVEKGFKFLAFDYSQIELRIAAHISNDAKMIEVFNSGGDIHRTTAAEVFGVAEADVTSEMRYRAKALNFGILYGMGATGFAKSAGIPREEAQAFIENYFIQFSSVRDYIENTKIFAVKNKYTETLMGRKRFVPEISSSHPGLRAQAERMAINHPIQGTGADIIKLSMTELYKAGFIDKEKCRILLQIHDELLFECKNDAVDEMVPKIKGIMEGAYKLRVPLTVELKSGDSWGDLFTESA</sequence>
<dbReference type="Gene3D" id="1.10.150.20">
    <property type="entry name" value="5' to 3' exonuclease, C-terminal subdomain"/>
    <property type="match status" value="2"/>
</dbReference>
<evidence type="ECO:0000256" key="5">
    <source>
        <dbReference type="ARBA" id="ARBA00022705"/>
    </source>
</evidence>
<dbReference type="Pfam" id="PF01367">
    <property type="entry name" value="5_3_exonuc"/>
    <property type="match status" value="1"/>
</dbReference>
<dbReference type="InterPro" id="IPR043502">
    <property type="entry name" value="DNA/RNA_pol_sf"/>
</dbReference>
<accession>A0A1F6MCK1</accession>
<gene>
    <name evidence="13" type="ORF">A2754_03725</name>
</gene>
<dbReference type="InterPro" id="IPR002298">
    <property type="entry name" value="DNA_polymerase_A"/>
</dbReference>
<dbReference type="SMART" id="SM00279">
    <property type="entry name" value="HhH2"/>
    <property type="match status" value="1"/>
</dbReference>
<dbReference type="SUPFAM" id="SSF47807">
    <property type="entry name" value="5' to 3' exonuclease, C-terminal subdomain"/>
    <property type="match status" value="1"/>
</dbReference>
<proteinExistence type="inferred from homology"/>
<keyword evidence="6" id="KW-0227">DNA damage</keyword>
<dbReference type="GO" id="GO:0003887">
    <property type="term" value="F:DNA-directed DNA polymerase activity"/>
    <property type="evidence" value="ECO:0007669"/>
    <property type="project" value="UniProtKB-KW"/>
</dbReference>
<evidence type="ECO:0000256" key="7">
    <source>
        <dbReference type="ARBA" id="ARBA00022932"/>
    </source>
</evidence>
<evidence type="ECO:0000256" key="2">
    <source>
        <dbReference type="ARBA" id="ARBA00012417"/>
    </source>
</evidence>
<dbReference type="PANTHER" id="PTHR10133">
    <property type="entry name" value="DNA POLYMERASE I"/>
    <property type="match status" value="1"/>
</dbReference>
<evidence type="ECO:0000256" key="4">
    <source>
        <dbReference type="ARBA" id="ARBA00022695"/>
    </source>
</evidence>
<dbReference type="Gene3D" id="3.40.50.1010">
    <property type="entry name" value="5'-nuclease"/>
    <property type="match status" value="1"/>
</dbReference>
<evidence type="ECO:0000259" key="11">
    <source>
        <dbReference type="SMART" id="SM00475"/>
    </source>
</evidence>
<dbReference type="SMART" id="SM00475">
    <property type="entry name" value="53EXOc"/>
    <property type="match status" value="1"/>
</dbReference>
<dbReference type="InterPro" id="IPR001098">
    <property type="entry name" value="DNA-dir_DNA_pol_A_palm_dom"/>
</dbReference>
<feature type="domain" description="DNA-directed DNA polymerase family A palm" evidence="12">
    <location>
        <begin position="524"/>
        <end position="730"/>
    </location>
</feature>
<feature type="domain" description="5'-3' exonuclease" evidence="11">
    <location>
        <begin position="7"/>
        <end position="278"/>
    </location>
</feature>
<reference evidence="13 14" key="1">
    <citation type="journal article" date="2016" name="Nat. Commun.">
        <title>Thousands of microbial genomes shed light on interconnected biogeochemical processes in an aquifer system.</title>
        <authorList>
            <person name="Anantharaman K."/>
            <person name="Brown C.T."/>
            <person name="Hug L.A."/>
            <person name="Sharon I."/>
            <person name="Castelle C.J."/>
            <person name="Probst A.J."/>
            <person name="Thomas B.C."/>
            <person name="Singh A."/>
            <person name="Wilkins M.J."/>
            <person name="Karaoz U."/>
            <person name="Brodie E.L."/>
            <person name="Williams K.H."/>
            <person name="Hubbard S.S."/>
            <person name="Banfield J.F."/>
        </authorList>
    </citation>
    <scope>NUCLEOTIDE SEQUENCE [LARGE SCALE GENOMIC DNA]</scope>
</reference>
<dbReference type="GO" id="GO:0008409">
    <property type="term" value="F:5'-3' exonuclease activity"/>
    <property type="evidence" value="ECO:0007669"/>
    <property type="project" value="InterPro"/>
</dbReference>
<keyword evidence="3" id="KW-0808">Transferase</keyword>
<dbReference type="AlphaFoldDB" id="A0A1F6MCK1"/>
<keyword evidence="9" id="KW-0234">DNA repair</keyword>
<protein>
    <recommendedName>
        <fullName evidence="2">DNA-directed DNA polymerase</fullName>
        <ecNumber evidence="2">2.7.7.7</ecNumber>
    </recommendedName>
</protein>
<comment type="similarity">
    <text evidence="1">Belongs to the DNA polymerase type-A family.</text>
</comment>
<dbReference type="Gene3D" id="1.20.1060.10">
    <property type="entry name" value="Taq DNA Polymerase, Chain T, domain 4"/>
    <property type="match status" value="1"/>
</dbReference>
<dbReference type="FunFam" id="1.10.150.20:FF:000003">
    <property type="entry name" value="DNA polymerase I"/>
    <property type="match status" value="1"/>
</dbReference>
<evidence type="ECO:0000313" key="14">
    <source>
        <dbReference type="Proteomes" id="UP000177953"/>
    </source>
</evidence>
<dbReference type="GO" id="GO:0006302">
    <property type="term" value="P:double-strand break repair"/>
    <property type="evidence" value="ECO:0007669"/>
    <property type="project" value="TreeGrafter"/>
</dbReference>
<evidence type="ECO:0000256" key="6">
    <source>
        <dbReference type="ARBA" id="ARBA00022763"/>
    </source>
</evidence>
<dbReference type="InterPro" id="IPR036279">
    <property type="entry name" value="5-3_exonuclease_C_sf"/>
</dbReference>
<dbReference type="InterPro" id="IPR029060">
    <property type="entry name" value="PIN-like_dom_sf"/>
</dbReference>
<dbReference type="SUPFAM" id="SSF56672">
    <property type="entry name" value="DNA/RNA polymerases"/>
    <property type="match status" value="1"/>
</dbReference>
<keyword evidence="7" id="KW-0239">DNA-directed DNA polymerase</keyword>
<dbReference type="Proteomes" id="UP000177953">
    <property type="component" value="Unassembled WGS sequence"/>
</dbReference>
<evidence type="ECO:0000256" key="10">
    <source>
        <dbReference type="ARBA" id="ARBA00049244"/>
    </source>
</evidence>
<dbReference type="GO" id="GO:0003677">
    <property type="term" value="F:DNA binding"/>
    <property type="evidence" value="ECO:0007669"/>
    <property type="project" value="UniProtKB-KW"/>
</dbReference>
<organism evidence="13 14">
    <name type="scientific">Candidatus Magasanikbacteria bacterium RIFCSPHIGHO2_01_FULL_47_8</name>
    <dbReference type="NCBI Taxonomy" id="1798673"/>
    <lineage>
        <taxon>Bacteria</taxon>
        <taxon>Candidatus Magasanikiibacteriota</taxon>
    </lineage>
</organism>
<keyword evidence="8" id="KW-0238">DNA-binding</keyword>
<dbReference type="CDD" id="cd09898">
    <property type="entry name" value="H3TH_53EXO"/>
    <property type="match status" value="1"/>
</dbReference>
<evidence type="ECO:0000256" key="9">
    <source>
        <dbReference type="ARBA" id="ARBA00023204"/>
    </source>
</evidence>
<dbReference type="InterPro" id="IPR020045">
    <property type="entry name" value="DNA_polI_H3TH"/>
</dbReference>
<dbReference type="SMART" id="SM00482">
    <property type="entry name" value="POLAc"/>
    <property type="match status" value="1"/>
</dbReference>
<evidence type="ECO:0000256" key="3">
    <source>
        <dbReference type="ARBA" id="ARBA00022679"/>
    </source>
</evidence>
<evidence type="ECO:0000313" key="13">
    <source>
        <dbReference type="EMBL" id="OGH69344.1"/>
    </source>
</evidence>
<dbReference type="CDD" id="cd09859">
    <property type="entry name" value="PIN_53EXO"/>
    <property type="match status" value="1"/>
</dbReference>
<dbReference type="EC" id="2.7.7.7" evidence="2"/>
<dbReference type="GO" id="GO:0006261">
    <property type="term" value="P:DNA-templated DNA replication"/>
    <property type="evidence" value="ECO:0007669"/>
    <property type="project" value="InterPro"/>
</dbReference>
<dbReference type="CDD" id="cd08637">
    <property type="entry name" value="DNA_pol_A_pol_I_C"/>
    <property type="match status" value="1"/>
</dbReference>
<dbReference type="SUPFAM" id="SSF88723">
    <property type="entry name" value="PIN domain-like"/>
    <property type="match status" value="1"/>
</dbReference>
<comment type="catalytic activity">
    <reaction evidence="10">
        <text>DNA(n) + a 2'-deoxyribonucleoside 5'-triphosphate = DNA(n+1) + diphosphate</text>
        <dbReference type="Rhea" id="RHEA:22508"/>
        <dbReference type="Rhea" id="RHEA-COMP:17339"/>
        <dbReference type="Rhea" id="RHEA-COMP:17340"/>
        <dbReference type="ChEBI" id="CHEBI:33019"/>
        <dbReference type="ChEBI" id="CHEBI:61560"/>
        <dbReference type="ChEBI" id="CHEBI:173112"/>
        <dbReference type="EC" id="2.7.7.7"/>
    </reaction>
</comment>
<keyword evidence="5" id="KW-0235">DNA replication</keyword>